<evidence type="ECO:0000313" key="2">
    <source>
        <dbReference type="Proteomes" id="UP000694415"/>
    </source>
</evidence>
<dbReference type="Ensembl" id="ENSMSIT00000005893.1">
    <property type="protein sequence ID" value="ENSMSIP00000004635.1"/>
    <property type="gene ID" value="ENSMSIG00000004247.1"/>
</dbReference>
<organism evidence="1 2">
    <name type="scientific">Mus spicilegus</name>
    <name type="common">Mound-building mouse</name>
    <dbReference type="NCBI Taxonomy" id="10103"/>
    <lineage>
        <taxon>Eukaryota</taxon>
        <taxon>Metazoa</taxon>
        <taxon>Chordata</taxon>
        <taxon>Craniata</taxon>
        <taxon>Vertebrata</taxon>
        <taxon>Euteleostomi</taxon>
        <taxon>Mammalia</taxon>
        <taxon>Eutheria</taxon>
        <taxon>Euarchontoglires</taxon>
        <taxon>Glires</taxon>
        <taxon>Rodentia</taxon>
        <taxon>Myomorpha</taxon>
        <taxon>Muroidea</taxon>
        <taxon>Muridae</taxon>
        <taxon>Murinae</taxon>
        <taxon>Mus</taxon>
        <taxon>Mus</taxon>
    </lineage>
</organism>
<name>A0A8C6GDK1_MUSSI</name>
<dbReference type="GeneTree" id="ENSGT00860000135843"/>
<keyword evidence="2" id="KW-1185">Reference proteome</keyword>
<accession>A0A8C6GDK1</accession>
<sequence>MRLPAILAFSEKKLHVTKAMTSNIRTMTTPNPLCVSWKKGSVFKQQCMGDLERRGTSGQVHSLSRWSRQALVASCNSAPVP</sequence>
<proteinExistence type="predicted"/>
<dbReference type="Proteomes" id="UP000694415">
    <property type="component" value="Unplaced"/>
</dbReference>
<protein>
    <submittedName>
        <fullName evidence="1">Predicted gene 14862</fullName>
    </submittedName>
</protein>
<reference evidence="1" key="2">
    <citation type="submission" date="2025-09" db="UniProtKB">
        <authorList>
            <consortium name="Ensembl"/>
        </authorList>
    </citation>
    <scope>IDENTIFICATION</scope>
</reference>
<dbReference type="AlphaFoldDB" id="A0A8C6GDK1"/>
<evidence type="ECO:0000313" key="1">
    <source>
        <dbReference type="Ensembl" id="ENSMSIP00000004635.1"/>
    </source>
</evidence>
<reference evidence="1" key="1">
    <citation type="submission" date="2025-08" db="UniProtKB">
        <authorList>
            <consortium name="Ensembl"/>
        </authorList>
    </citation>
    <scope>IDENTIFICATION</scope>
</reference>